<evidence type="ECO:0000313" key="8">
    <source>
        <dbReference type="EMBL" id="KAK4422780.1"/>
    </source>
</evidence>
<evidence type="ECO:0000259" key="7">
    <source>
        <dbReference type="PROSITE" id="PS50011"/>
    </source>
</evidence>
<keyword evidence="6" id="KW-0067">ATP-binding</keyword>
<keyword evidence="9" id="KW-1185">Reference proteome</keyword>
<evidence type="ECO:0000256" key="5">
    <source>
        <dbReference type="ARBA" id="ARBA00022777"/>
    </source>
</evidence>
<dbReference type="InterPro" id="IPR050108">
    <property type="entry name" value="CDK"/>
</dbReference>
<sequence length="130" mass="15082">MAFEVLYACDKNDDHPHLHQVNRSQYEILGRVVHYEHLNVISQGSCGVVYRALNKKTGEVVAIKHESMDYMLPMHPDEVKYMMKQLLEGVKFLQENGVLHRDLKPSNLLVNKNGELKISDFGLSREFERE</sequence>
<reference evidence="8" key="2">
    <citation type="journal article" date="2024" name="Plant">
        <title>Genomic evolution and insights into agronomic trait innovations of Sesamum species.</title>
        <authorList>
            <person name="Miao H."/>
            <person name="Wang L."/>
            <person name="Qu L."/>
            <person name="Liu H."/>
            <person name="Sun Y."/>
            <person name="Le M."/>
            <person name="Wang Q."/>
            <person name="Wei S."/>
            <person name="Zheng Y."/>
            <person name="Lin W."/>
            <person name="Duan Y."/>
            <person name="Cao H."/>
            <person name="Xiong S."/>
            <person name="Wang X."/>
            <person name="Wei L."/>
            <person name="Li C."/>
            <person name="Ma Q."/>
            <person name="Ju M."/>
            <person name="Zhao R."/>
            <person name="Li G."/>
            <person name="Mu C."/>
            <person name="Tian Q."/>
            <person name="Mei H."/>
            <person name="Zhang T."/>
            <person name="Gao T."/>
            <person name="Zhang H."/>
        </authorList>
    </citation>
    <scope>NUCLEOTIDE SEQUENCE</scope>
    <source>
        <strain evidence="8">3651</strain>
    </source>
</reference>
<dbReference type="SMART" id="SM00220">
    <property type="entry name" value="S_TKc"/>
    <property type="match status" value="1"/>
</dbReference>
<protein>
    <submittedName>
        <fullName evidence="8">Cyclin-dependent kinase G-2</fullName>
    </submittedName>
</protein>
<dbReference type="PROSITE" id="PS00108">
    <property type="entry name" value="PROTEIN_KINASE_ST"/>
    <property type="match status" value="1"/>
</dbReference>
<dbReference type="GO" id="GO:0005524">
    <property type="term" value="F:ATP binding"/>
    <property type="evidence" value="ECO:0007669"/>
    <property type="project" value="UniProtKB-KW"/>
</dbReference>
<dbReference type="InterPro" id="IPR011009">
    <property type="entry name" value="Kinase-like_dom_sf"/>
</dbReference>
<accession>A0AAE2CHY4</accession>
<evidence type="ECO:0000256" key="2">
    <source>
        <dbReference type="ARBA" id="ARBA00022527"/>
    </source>
</evidence>
<dbReference type="Proteomes" id="UP001293254">
    <property type="component" value="Unassembled WGS sequence"/>
</dbReference>
<comment type="similarity">
    <text evidence="1">Belongs to the protein kinase superfamily. CMGC Ser/Thr protein kinase family. CDC2/CDKX subfamily.</text>
</comment>
<reference evidence="8" key="1">
    <citation type="submission" date="2020-06" db="EMBL/GenBank/DDBJ databases">
        <authorList>
            <person name="Li T."/>
            <person name="Hu X."/>
            <person name="Zhang T."/>
            <person name="Song X."/>
            <person name="Zhang H."/>
            <person name="Dai N."/>
            <person name="Sheng W."/>
            <person name="Hou X."/>
            <person name="Wei L."/>
        </authorList>
    </citation>
    <scope>NUCLEOTIDE SEQUENCE</scope>
    <source>
        <strain evidence="8">3651</strain>
        <tissue evidence="8">Leaf</tissue>
    </source>
</reference>
<name>A0AAE2CHY4_9LAMI</name>
<keyword evidence="5 8" id="KW-0418">Kinase</keyword>
<evidence type="ECO:0000256" key="6">
    <source>
        <dbReference type="ARBA" id="ARBA00022840"/>
    </source>
</evidence>
<gene>
    <name evidence="8" type="ORF">Salat_1860500</name>
</gene>
<dbReference type="Gene3D" id="1.10.510.10">
    <property type="entry name" value="Transferase(Phosphotransferase) domain 1"/>
    <property type="match status" value="2"/>
</dbReference>
<evidence type="ECO:0000256" key="4">
    <source>
        <dbReference type="ARBA" id="ARBA00022741"/>
    </source>
</evidence>
<dbReference type="InterPro" id="IPR008271">
    <property type="entry name" value="Ser/Thr_kinase_AS"/>
</dbReference>
<dbReference type="GO" id="GO:0005634">
    <property type="term" value="C:nucleus"/>
    <property type="evidence" value="ECO:0007669"/>
    <property type="project" value="TreeGrafter"/>
</dbReference>
<evidence type="ECO:0000313" key="9">
    <source>
        <dbReference type="Proteomes" id="UP001293254"/>
    </source>
</evidence>
<dbReference type="InterPro" id="IPR000719">
    <property type="entry name" value="Prot_kinase_dom"/>
</dbReference>
<organism evidence="8 9">
    <name type="scientific">Sesamum alatum</name>
    <dbReference type="NCBI Taxonomy" id="300844"/>
    <lineage>
        <taxon>Eukaryota</taxon>
        <taxon>Viridiplantae</taxon>
        <taxon>Streptophyta</taxon>
        <taxon>Embryophyta</taxon>
        <taxon>Tracheophyta</taxon>
        <taxon>Spermatophyta</taxon>
        <taxon>Magnoliopsida</taxon>
        <taxon>eudicotyledons</taxon>
        <taxon>Gunneridae</taxon>
        <taxon>Pentapetalae</taxon>
        <taxon>asterids</taxon>
        <taxon>lamiids</taxon>
        <taxon>Lamiales</taxon>
        <taxon>Pedaliaceae</taxon>
        <taxon>Sesamum</taxon>
    </lineage>
</organism>
<dbReference type="Pfam" id="PF00069">
    <property type="entry name" value="Pkinase"/>
    <property type="match status" value="1"/>
</dbReference>
<evidence type="ECO:0000256" key="1">
    <source>
        <dbReference type="ARBA" id="ARBA00006485"/>
    </source>
</evidence>
<keyword evidence="2" id="KW-0723">Serine/threonine-protein kinase</keyword>
<dbReference type="SUPFAM" id="SSF56112">
    <property type="entry name" value="Protein kinase-like (PK-like)"/>
    <property type="match status" value="1"/>
</dbReference>
<evidence type="ECO:0000256" key="3">
    <source>
        <dbReference type="ARBA" id="ARBA00022679"/>
    </source>
</evidence>
<comment type="caution">
    <text evidence="8">The sequence shown here is derived from an EMBL/GenBank/DDBJ whole genome shotgun (WGS) entry which is preliminary data.</text>
</comment>
<dbReference type="EMBL" id="JACGWO010000007">
    <property type="protein sequence ID" value="KAK4422780.1"/>
    <property type="molecule type" value="Genomic_DNA"/>
</dbReference>
<feature type="domain" description="Protein kinase" evidence="7">
    <location>
        <begin position="1"/>
        <end position="130"/>
    </location>
</feature>
<keyword evidence="3" id="KW-0808">Transferase</keyword>
<dbReference type="PANTHER" id="PTHR24056">
    <property type="entry name" value="CELL DIVISION PROTEIN KINASE"/>
    <property type="match status" value="1"/>
</dbReference>
<proteinExistence type="inferred from homology"/>
<dbReference type="AlphaFoldDB" id="A0AAE2CHY4"/>
<dbReference type="GO" id="GO:0004674">
    <property type="term" value="F:protein serine/threonine kinase activity"/>
    <property type="evidence" value="ECO:0007669"/>
    <property type="project" value="UniProtKB-KW"/>
</dbReference>
<keyword evidence="4" id="KW-0547">Nucleotide-binding</keyword>
<dbReference type="PANTHER" id="PTHR24056:SF107">
    <property type="entry name" value="CYCLIN-DEPENDENT KINASE 11A-RELATED"/>
    <property type="match status" value="1"/>
</dbReference>
<dbReference type="PROSITE" id="PS50011">
    <property type="entry name" value="PROTEIN_KINASE_DOM"/>
    <property type="match status" value="1"/>
</dbReference>
<dbReference type="GO" id="GO:0007346">
    <property type="term" value="P:regulation of mitotic cell cycle"/>
    <property type="evidence" value="ECO:0007669"/>
    <property type="project" value="TreeGrafter"/>
</dbReference>